<proteinExistence type="predicted"/>
<keyword evidence="1" id="KW-0732">Signal</keyword>
<evidence type="ECO:0000256" key="1">
    <source>
        <dbReference type="SAM" id="SignalP"/>
    </source>
</evidence>
<keyword evidence="3" id="KW-1185">Reference proteome</keyword>
<protein>
    <submittedName>
        <fullName evidence="2">Uncharacterized protein</fullName>
    </submittedName>
</protein>
<reference evidence="2" key="1">
    <citation type="submission" date="2019-11" db="EMBL/GenBank/DDBJ databases">
        <authorList>
            <person name="Liu Y."/>
            <person name="Hou J."/>
            <person name="Li T.-Q."/>
            <person name="Guan C.-H."/>
            <person name="Wu X."/>
            <person name="Wu H.-Z."/>
            <person name="Ling F."/>
            <person name="Zhang R."/>
            <person name="Shi X.-G."/>
            <person name="Ren J.-P."/>
            <person name="Chen E.-F."/>
            <person name="Sun J.-M."/>
        </authorList>
    </citation>
    <scope>NUCLEOTIDE SEQUENCE</scope>
    <source>
        <strain evidence="2">Adult_tree_wgs_1</strain>
        <tissue evidence="2">Leaves</tissue>
    </source>
</reference>
<dbReference type="AlphaFoldDB" id="A0A834HA76"/>
<gene>
    <name evidence="2" type="ORF">RHSIM_Rhsim03G0249900</name>
</gene>
<dbReference type="EMBL" id="WJXA01000003">
    <property type="protein sequence ID" value="KAF7147504.1"/>
    <property type="molecule type" value="Genomic_DNA"/>
</dbReference>
<organism evidence="2 3">
    <name type="scientific">Rhododendron simsii</name>
    <name type="common">Sims's rhododendron</name>
    <dbReference type="NCBI Taxonomy" id="118357"/>
    <lineage>
        <taxon>Eukaryota</taxon>
        <taxon>Viridiplantae</taxon>
        <taxon>Streptophyta</taxon>
        <taxon>Embryophyta</taxon>
        <taxon>Tracheophyta</taxon>
        <taxon>Spermatophyta</taxon>
        <taxon>Magnoliopsida</taxon>
        <taxon>eudicotyledons</taxon>
        <taxon>Gunneridae</taxon>
        <taxon>Pentapetalae</taxon>
        <taxon>asterids</taxon>
        <taxon>Ericales</taxon>
        <taxon>Ericaceae</taxon>
        <taxon>Ericoideae</taxon>
        <taxon>Rhodoreae</taxon>
        <taxon>Rhododendron</taxon>
    </lineage>
</organism>
<evidence type="ECO:0000313" key="3">
    <source>
        <dbReference type="Proteomes" id="UP000626092"/>
    </source>
</evidence>
<accession>A0A834HA76</accession>
<dbReference type="Proteomes" id="UP000626092">
    <property type="component" value="Unassembled WGS sequence"/>
</dbReference>
<comment type="caution">
    <text evidence="2">The sequence shown here is derived from an EMBL/GenBank/DDBJ whole genome shotgun (WGS) entry which is preliminary data.</text>
</comment>
<name>A0A834HA76_RHOSS</name>
<feature type="signal peptide" evidence="1">
    <location>
        <begin position="1"/>
        <end position="23"/>
    </location>
</feature>
<feature type="chain" id="PRO_5032319355" evidence="1">
    <location>
        <begin position="24"/>
        <end position="150"/>
    </location>
</feature>
<evidence type="ECO:0000313" key="2">
    <source>
        <dbReference type="EMBL" id="KAF7147504.1"/>
    </source>
</evidence>
<sequence>MAGCFRVIGCLVVIAVAVMRAAAAETNTVGDSLGWKVPSRGAIAHSTGLTSKLSRLETPWYSTGPVHKAWPEYPRINSTIAPQTSSLARPKPPAWLTSLLSPTSPTTTSAPSIPTALRARSWKSSLAATALHHLPLGPHQWFSWPWPSLS</sequence>